<keyword evidence="9" id="KW-0479">Metal-binding</keyword>
<evidence type="ECO:0000256" key="5">
    <source>
        <dbReference type="ARBA" id="ARBA00014116"/>
    </source>
</evidence>
<dbReference type="PANTHER" id="PTHR12053">
    <property type="entry name" value="PROTEASE FAMILY M28 PLASMA GLUTAMATE CARBOXYPEPTIDASE-RELATED"/>
    <property type="match status" value="1"/>
</dbReference>
<dbReference type="GO" id="GO:0043171">
    <property type="term" value="P:peptide catabolic process"/>
    <property type="evidence" value="ECO:0007669"/>
    <property type="project" value="TreeGrafter"/>
</dbReference>
<reference evidence="23 24" key="1">
    <citation type="submission" date="2014-12" db="EMBL/GenBank/DDBJ databases">
        <title>Genome assembly of Enhygromyxa salina DSM 15201.</title>
        <authorList>
            <person name="Sharma G."/>
            <person name="Subramanian S."/>
        </authorList>
    </citation>
    <scope>NUCLEOTIDE SEQUENCE [LARGE SCALE GENOMIC DNA]</scope>
    <source>
        <strain evidence="23 24">DSM 15201</strain>
    </source>
</reference>
<proteinExistence type="predicted"/>
<evidence type="ECO:0000256" key="11">
    <source>
        <dbReference type="ARBA" id="ARBA00022801"/>
    </source>
</evidence>
<evidence type="ECO:0000256" key="17">
    <source>
        <dbReference type="ARBA" id="ARBA00023180"/>
    </source>
</evidence>
<evidence type="ECO:0000256" key="14">
    <source>
        <dbReference type="ARBA" id="ARBA00023034"/>
    </source>
</evidence>
<evidence type="ECO:0000256" key="6">
    <source>
        <dbReference type="ARBA" id="ARBA00022525"/>
    </source>
</evidence>
<dbReference type="GO" id="GO:0006508">
    <property type="term" value="P:proteolysis"/>
    <property type="evidence" value="ECO:0007669"/>
    <property type="project" value="UniProtKB-KW"/>
</dbReference>
<comment type="subcellular location">
    <subcellularLocation>
        <location evidence="1">Endoplasmic reticulum</location>
    </subcellularLocation>
    <subcellularLocation>
        <location evidence="3">Golgi apparatus</location>
    </subcellularLocation>
    <subcellularLocation>
        <location evidence="2">Lysosome</location>
    </subcellularLocation>
    <subcellularLocation>
        <location evidence="4">Secreted</location>
    </subcellularLocation>
</comment>
<evidence type="ECO:0000256" key="10">
    <source>
        <dbReference type="ARBA" id="ARBA00022729"/>
    </source>
</evidence>
<evidence type="ECO:0000256" key="19">
    <source>
        <dbReference type="ARBA" id="ARBA00025833"/>
    </source>
</evidence>
<keyword evidence="18" id="KW-0458">Lysosome</keyword>
<evidence type="ECO:0000256" key="7">
    <source>
        <dbReference type="ARBA" id="ARBA00022645"/>
    </source>
</evidence>
<comment type="caution">
    <text evidence="23">The sequence shown here is derived from an EMBL/GenBank/DDBJ whole genome shotgun (WGS) entry which is preliminary data.</text>
</comment>
<evidence type="ECO:0000313" key="24">
    <source>
        <dbReference type="Proteomes" id="UP000031599"/>
    </source>
</evidence>
<dbReference type="AlphaFoldDB" id="A0A0C2DAI2"/>
<dbReference type="GO" id="GO:0005764">
    <property type="term" value="C:lysosome"/>
    <property type="evidence" value="ECO:0007669"/>
    <property type="project" value="UniProtKB-SubCell"/>
</dbReference>
<dbReference type="Proteomes" id="UP000031599">
    <property type="component" value="Unassembled WGS sequence"/>
</dbReference>
<dbReference type="Gene3D" id="3.40.630.10">
    <property type="entry name" value="Zn peptidases"/>
    <property type="match status" value="1"/>
</dbReference>
<evidence type="ECO:0000313" key="23">
    <source>
        <dbReference type="EMBL" id="KIG18525.1"/>
    </source>
</evidence>
<feature type="domain" description="Peptidase M28" evidence="22">
    <location>
        <begin position="302"/>
        <end position="486"/>
    </location>
</feature>
<evidence type="ECO:0000256" key="20">
    <source>
        <dbReference type="ARBA" id="ARBA00033328"/>
    </source>
</evidence>
<evidence type="ECO:0000256" key="1">
    <source>
        <dbReference type="ARBA" id="ARBA00004240"/>
    </source>
</evidence>
<name>A0A0C2DAI2_9BACT</name>
<evidence type="ECO:0000256" key="8">
    <source>
        <dbReference type="ARBA" id="ARBA00022670"/>
    </source>
</evidence>
<evidence type="ECO:0000256" key="15">
    <source>
        <dbReference type="ARBA" id="ARBA00023049"/>
    </source>
</evidence>
<keyword evidence="12" id="KW-0256">Endoplasmic reticulum</keyword>
<evidence type="ECO:0000256" key="4">
    <source>
        <dbReference type="ARBA" id="ARBA00004613"/>
    </source>
</evidence>
<evidence type="ECO:0000259" key="22">
    <source>
        <dbReference type="Pfam" id="PF04389"/>
    </source>
</evidence>
<evidence type="ECO:0000256" key="3">
    <source>
        <dbReference type="ARBA" id="ARBA00004555"/>
    </source>
</evidence>
<keyword evidence="10 21" id="KW-0732">Signal</keyword>
<comment type="subunit">
    <text evidence="19">Homodimer. The monomeric form is inactive while the homodimer is active.</text>
</comment>
<keyword evidence="13" id="KW-0862">Zinc</keyword>
<keyword evidence="15" id="KW-0482">Metalloprotease</keyword>
<keyword evidence="6" id="KW-0964">Secreted</keyword>
<evidence type="ECO:0000256" key="21">
    <source>
        <dbReference type="SAM" id="SignalP"/>
    </source>
</evidence>
<dbReference type="GO" id="GO:0004177">
    <property type="term" value="F:aminopeptidase activity"/>
    <property type="evidence" value="ECO:0007669"/>
    <property type="project" value="UniProtKB-KW"/>
</dbReference>
<dbReference type="PANTHER" id="PTHR12053:SF3">
    <property type="entry name" value="CARBOXYPEPTIDASE Q"/>
    <property type="match status" value="1"/>
</dbReference>
<dbReference type="GO" id="GO:0046872">
    <property type="term" value="F:metal ion binding"/>
    <property type="evidence" value="ECO:0007669"/>
    <property type="project" value="UniProtKB-KW"/>
</dbReference>
<keyword evidence="7" id="KW-0121">Carboxypeptidase</keyword>
<sequence length="509" mass="53546">MAPGLRASLVAALLTTLGCASEGSANTVWAQPAGEMPLPVAADDAPSVDPPTSDSVAPRTPALELEAKYVDAATKLTALAEDDTRAWDRLAYVADTFGHRLSGSKALEQTIDWAIETMAADGLTDARREKVMVPHWVRGKESAEILGPVKRPLPVLGLGMTVGTPGRGITAEVIVVADLDELDRRASELAGKIVVINQAMPGYDHERHDASYGSTVQIRAHGPSKAGAHGAKAVLVRSVTASSLRTLHTGALNYAEDQPKIPAAAITPEDAEWFMRMAARGETIKVRLSLGAKLLPDAVSANAVAELRGREKPEEIVVIGGHIDSWDVGDGSTDDGSGCLMAMEAALMLKELNLIPRRTIRVVLFTNEENGLRGGKAYAQAHADELHVAGIESDSGAGAPWGFGVGQSQADLDALLPYAPLFTTLGADNFVVGGGGADISPLTAEGMLGIALRPDTSHYFDLHHSPADTIDKIPPYHLERNAAALALMAYILAERDLPPTPAEPPPAAD</sequence>
<dbReference type="GO" id="GO:0005615">
    <property type="term" value="C:extracellular space"/>
    <property type="evidence" value="ECO:0007669"/>
    <property type="project" value="TreeGrafter"/>
</dbReference>
<organism evidence="23 24">
    <name type="scientific">Enhygromyxa salina</name>
    <dbReference type="NCBI Taxonomy" id="215803"/>
    <lineage>
        <taxon>Bacteria</taxon>
        <taxon>Pseudomonadati</taxon>
        <taxon>Myxococcota</taxon>
        <taxon>Polyangia</taxon>
        <taxon>Nannocystales</taxon>
        <taxon>Nannocystaceae</taxon>
        <taxon>Enhygromyxa</taxon>
    </lineage>
</organism>
<dbReference type="InterPro" id="IPR039866">
    <property type="entry name" value="CPQ"/>
</dbReference>
<keyword evidence="14" id="KW-0333">Golgi apparatus</keyword>
<keyword evidence="17" id="KW-0325">Glycoprotein</keyword>
<keyword evidence="16" id="KW-0865">Zymogen</keyword>
<dbReference type="SUPFAM" id="SSF53187">
    <property type="entry name" value="Zn-dependent exopeptidases"/>
    <property type="match status" value="1"/>
</dbReference>
<evidence type="ECO:0000256" key="16">
    <source>
        <dbReference type="ARBA" id="ARBA00023145"/>
    </source>
</evidence>
<dbReference type="InterPro" id="IPR007484">
    <property type="entry name" value="Peptidase_M28"/>
</dbReference>
<evidence type="ECO:0000256" key="13">
    <source>
        <dbReference type="ARBA" id="ARBA00022833"/>
    </source>
</evidence>
<feature type="signal peptide" evidence="21">
    <location>
        <begin position="1"/>
        <end position="20"/>
    </location>
</feature>
<keyword evidence="11" id="KW-0378">Hydrolase</keyword>
<dbReference type="PROSITE" id="PS51257">
    <property type="entry name" value="PROKAR_LIPOPROTEIN"/>
    <property type="match status" value="1"/>
</dbReference>
<dbReference type="EMBL" id="JMCC02000010">
    <property type="protein sequence ID" value="KIG18525.1"/>
    <property type="molecule type" value="Genomic_DNA"/>
</dbReference>
<dbReference type="GO" id="GO:0004180">
    <property type="term" value="F:carboxypeptidase activity"/>
    <property type="evidence" value="ECO:0007669"/>
    <property type="project" value="UniProtKB-KW"/>
</dbReference>
<evidence type="ECO:0000256" key="18">
    <source>
        <dbReference type="ARBA" id="ARBA00023228"/>
    </source>
</evidence>
<evidence type="ECO:0000256" key="2">
    <source>
        <dbReference type="ARBA" id="ARBA00004371"/>
    </source>
</evidence>
<dbReference type="Pfam" id="PF04389">
    <property type="entry name" value="Peptidase_M28"/>
    <property type="match status" value="1"/>
</dbReference>
<evidence type="ECO:0000256" key="12">
    <source>
        <dbReference type="ARBA" id="ARBA00022824"/>
    </source>
</evidence>
<evidence type="ECO:0000256" key="9">
    <source>
        <dbReference type="ARBA" id="ARBA00022723"/>
    </source>
</evidence>
<protein>
    <recommendedName>
        <fullName evidence="5">Carboxypeptidase Q</fullName>
    </recommendedName>
    <alternativeName>
        <fullName evidence="20">Plasma glutamate carboxypeptidase</fullName>
    </alternativeName>
</protein>
<keyword evidence="8" id="KW-0645">Protease</keyword>
<gene>
    <name evidence="23" type="ORF">DB30_00210</name>
</gene>
<feature type="chain" id="PRO_5002164158" description="Carboxypeptidase Q" evidence="21">
    <location>
        <begin position="21"/>
        <end position="509"/>
    </location>
</feature>
<dbReference type="Gene3D" id="3.50.30.30">
    <property type="match status" value="1"/>
</dbReference>
<accession>A0A0C2DAI2</accession>
<keyword evidence="23" id="KW-0031">Aminopeptidase</keyword>
<dbReference type="GO" id="GO:0070573">
    <property type="term" value="F:metallodipeptidase activity"/>
    <property type="evidence" value="ECO:0007669"/>
    <property type="project" value="InterPro"/>
</dbReference>